<dbReference type="PROSITE" id="PS00600">
    <property type="entry name" value="AA_TRANSFER_CLASS_3"/>
    <property type="match status" value="1"/>
</dbReference>
<proteinExistence type="inferred from homology"/>
<dbReference type="PANTHER" id="PTHR11986">
    <property type="entry name" value="AMINOTRANSFERASE CLASS III"/>
    <property type="match status" value="1"/>
</dbReference>
<keyword evidence="2 3" id="KW-0663">Pyridoxal phosphate</keyword>
<dbReference type="InterPro" id="IPR049704">
    <property type="entry name" value="Aminotrans_3_PPA_site"/>
</dbReference>
<comment type="cofactor">
    <cofactor evidence="1">
        <name>pyridoxal 5'-phosphate</name>
        <dbReference type="ChEBI" id="CHEBI:597326"/>
    </cofactor>
</comment>
<dbReference type="EMBL" id="JGZD01000008">
    <property type="protein sequence ID" value="KFI72971.1"/>
    <property type="molecule type" value="Genomic_DNA"/>
</dbReference>
<evidence type="ECO:0000256" key="2">
    <source>
        <dbReference type="ARBA" id="ARBA00022898"/>
    </source>
</evidence>
<dbReference type="AlphaFoldDB" id="A0A087BPM1"/>
<dbReference type="EC" id="2.6.1.11" evidence="5"/>
<dbReference type="InterPro" id="IPR015424">
    <property type="entry name" value="PyrdxlP-dep_Trfase"/>
</dbReference>
<dbReference type="GO" id="GO:0003992">
    <property type="term" value="F:N2-acetyl-L-ornithine:2-oxoglutarate 5-aminotransferase activity"/>
    <property type="evidence" value="ECO:0007669"/>
    <property type="project" value="UniProtKB-EC"/>
</dbReference>
<dbReference type="GO" id="GO:0042802">
    <property type="term" value="F:identical protein binding"/>
    <property type="evidence" value="ECO:0007669"/>
    <property type="project" value="TreeGrafter"/>
</dbReference>
<evidence type="ECO:0000256" key="1">
    <source>
        <dbReference type="ARBA" id="ARBA00001933"/>
    </source>
</evidence>
<comment type="caution">
    <text evidence="5">The sequence shown here is derived from an EMBL/GenBank/DDBJ whole genome shotgun (WGS) entry which is preliminary data.</text>
</comment>
<dbReference type="eggNOG" id="COG4992">
    <property type="taxonomic scope" value="Bacteria"/>
</dbReference>
<evidence type="ECO:0000256" key="3">
    <source>
        <dbReference type="RuleBase" id="RU003560"/>
    </source>
</evidence>
<protein>
    <submittedName>
        <fullName evidence="5">Acetylornithine aminotransferase</fullName>
        <ecNumber evidence="5">2.6.1.11</ecNumber>
    </submittedName>
</protein>
<dbReference type="RefSeq" id="WP_022861864.1">
    <property type="nucleotide sequence ID" value="NZ_JGZD01000008.1"/>
</dbReference>
<evidence type="ECO:0000313" key="5">
    <source>
        <dbReference type="EMBL" id="KFI72971.1"/>
    </source>
</evidence>
<feature type="compositionally biased region" description="Low complexity" evidence="4">
    <location>
        <begin position="1"/>
        <end position="13"/>
    </location>
</feature>
<dbReference type="Proteomes" id="UP000029014">
    <property type="component" value="Unassembled WGS sequence"/>
</dbReference>
<dbReference type="GO" id="GO:0030170">
    <property type="term" value="F:pyridoxal phosphate binding"/>
    <property type="evidence" value="ECO:0007669"/>
    <property type="project" value="InterPro"/>
</dbReference>
<feature type="region of interest" description="Disordered" evidence="4">
    <location>
        <begin position="1"/>
        <end position="23"/>
    </location>
</feature>
<accession>A0A087BPM1</accession>
<gene>
    <name evidence="5" type="ORF">BMIN_0682</name>
</gene>
<reference evidence="5 6" key="1">
    <citation type="submission" date="2014-03" db="EMBL/GenBank/DDBJ databases">
        <title>Genomics of Bifidobacteria.</title>
        <authorList>
            <person name="Ventura M."/>
            <person name="Milani C."/>
            <person name="Lugli G.A."/>
        </authorList>
    </citation>
    <scope>NUCLEOTIDE SEQUENCE [LARGE SCALE GENOMIC DNA]</scope>
    <source>
        <strain evidence="5 6">LMG 11592</strain>
    </source>
</reference>
<dbReference type="Gene3D" id="3.90.1150.10">
    <property type="entry name" value="Aspartate Aminotransferase, domain 1"/>
    <property type="match status" value="1"/>
</dbReference>
<keyword evidence="5" id="KW-0032">Aminotransferase</keyword>
<evidence type="ECO:0000256" key="4">
    <source>
        <dbReference type="SAM" id="MobiDB-lite"/>
    </source>
</evidence>
<dbReference type="SUPFAM" id="SSF53383">
    <property type="entry name" value="PLP-dependent transferases"/>
    <property type="match status" value="1"/>
</dbReference>
<dbReference type="Pfam" id="PF00202">
    <property type="entry name" value="Aminotran_3"/>
    <property type="match status" value="1"/>
</dbReference>
<dbReference type="InterPro" id="IPR050103">
    <property type="entry name" value="Class-III_PLP-dep_AT"/>
</dbReference>
<keyword evidence="5" id="KW-0808">Transferase</keyword>
<dbReference type="InterPro" id="IPR015421">
    <property type="entry name" value="PyrdxlP-dep_Trfase_major"/>
</dbReference>
<dbReference type="STRING" id="1693.BMIN_0682"/>
<dbReference type="InterPro" id="IPR005814">
    <property type="entry name" value="Aminotrans_3"/>
</dbReference>
<comment type="similarity">
    <text evidence="3">Belongs to the class-III pyridoxal-phosphate-dependent aminotransferase family.</text>
</comment>
<sequence length="441" mass="48131">MSSTTAPSSSESAGQSTAPTTTDRAELVRDIYDQAHEHWQPNRVDIFRQYGLTVVLGKRDGYEFEDLETGRRIINMHINGGVFNLGHCNPEVRQALIEGSERYDAGNHYFPSDVKMRFVERLLSVSPDSMKYVNVNTGGGESIDSAIKFARHATGRRRVVTVHGCFHGATGFAMQAGPQDQAAFFNSTGSAGDFSQVDYDDLNQLEDVLRRNDTAAVLIESLPATAGFPIPHNTYFKDAVELAHKYGALYIADEVQTGLMRSGTMWCSVGYGAEPDMIVTGKGLSGGYYPMSAVIMNERSGQWLRDDGFSQTTSFSSSELGCYVATTVLDITSRPSTVANVSMLTDLFSTRLADIQSRHGFLTGVRQRGVIMGLELAHPQGSTALMAALYRNGVWAMRANFDQHVLQFKAGLLMDESTANRVLDALDTALPQAAAMVGVED</sequence>
<dbReference type="PANTHER" id="PTHR11986:SF121">
    <property type="entry name" value="BLR3010 PROTEIN"/>
    <property type="match status" value="1"/>
</dbReference>
<dbReference type="InterPro" id="IPR015422">
    <property type="entry name" value="PyrdxlP-dep_Trfase_small"/>
</dbReference>
<name>A0A087BPM1_9BIFI</name>
<organism evidence="5 6">
    <name type="scientific">Bifidobacterium minimum</name>
    <dbReference type="NCBI Taxonomy" id="1693"/>
    <lineage>
        <taxon>Bacteria</taxon>
        <taxon>Bacillati</taxon>
        <taxon>Actinomycetota</taxon>
        <taxon>Actinomycetes</taxon>
        <taxon>Bifidobacteriales</taxon>
        <taxon>Bifidobacteriaceae</taxon>
        <taxon>Bifidobacterium</taxon>
    </lineage>
</organism>
<dbReference type="Gene3D" id="3.40.640.10">
    <property type="entry name" value="Type I PLP-dependent aspartate aminotransferase-like (Major domain)"/>
    <property type="match status" value="1"/>
</dbReference>
<keyword evidence="6" id="KW-1185">Reference proteome</keyword>
<evidence type="ECO:0000313" key="6">
    <source>
        <dbReference type="Proteomes" id="UP000029014"/>
    </source>
</evidence>